<reference evidence="1 2" key="1">
    <citation type="submission" date="2024-04" db="EMBL/GenBank/DDBJ databases">
        <authorList>
            <person name="Waldvogel A.-M."/>
            <person name="Schoenle A."/>
        </authorList>
    </citation>
    <scope>NUCLEOTIDE SEQUENCE [LARGE SCALE GENOMIC DNA]</scope>
</reference>
<name>A0AAV2LRN2_KNICA</name>
<evidence type="ECO:0000313" key="1">
    <source>
        <dbReference type="EMBL" id="CAL1602037.1"/>
    </source>
</evidence>
<dbReference type="AlphaFoldDB" id="A0AAV2LRN2"/>
<sequence>MFSQNAQGPEKPCLCSPEEEVEVEVEVVVVVEEVEVEVEVEVVVVVVVVEEEEEEEEESFIVSRRWQSREPTLYPVCGRRAGVKHCISSV</sequence>
<accession>A0AAV2LRN2</accession>
<dbReference type="Proteomes" id="UP001497482">
    <property type="component" value="Chromosome 3"/>
</dbReference>
<organism evidence="1 2">
    <name type="scientific">Knipowitschia caucasica</name>
    <name type="common">Caucasian dwarf goby</name>
    <name type="synonym">Pomatoschistus caucasicus</name>
    <dbReference type="NCBI Taxonomy" id="637954"/>
    <lineage>
        <taxon>Eukaryota</taxon>
        <taxon>Metazoa</taxon>
        <taxon>Chordata</taxon>
        <taxon>Craniata</taxon>
        <taxon>Vertebrata</taxon>
        <taxon>Euteleostomi</taxon>
        <taxon>Actinopterygii</taxon>
        <taxon>Neopterygii</taxon>
        <taxon>Teleostei</taxon>
        <taxon>Neoteleostei</taxon>
        <taxon>Acanthomorphata</taxon>
        <taxon>Gobiaria</taxon>
        <taxon>Gobiiformes</taxon>
        <taxon>Gobioidei</taxon>
        <taxon>Gobiidae</taxon>
        <taxon>Gobiinae</taxon>
        <taxon>Knipowitschia</taxon>
    </lineage>
</organism>
<keyword evidence="2" id="KW-1185">Reference proteome</keyword>
<dbReference type="EMBL" id="OZ035825">
    <property type="protein sequence ID" value="CAL1602037.1"/>
    <property type="molecule type" value="Genomic_DNA"/>
</dbReference>
<gene>
    <name evidence="1" type="ORF">KC01_LOCUS29878</name>
</gene>
<proteinExistence type="predicted"/>
<evidence type="ECO:0000313" key="2">
    <source>
        <dbReference type="Proteomes" id="UP001497482"/>
    </source>
</evidence>
<protein>
    <submittedName>
        <fullName evidence="1">Uncharacterized protein</fullName>
    </submittedName>
</protein>